<keyword evidence="13" id="KW-0460">Magnesium</keyword>
<gene>
    <name evidence="24" type="ORF">C0Q70_13913</name>
</gene>
<comment type="pathway">
    <text evidence="4">Phospholipid metabolism; CDP-diacylglycerol biosynthesis; CDP-diacylglycerol from sn-glycerol 3-phosphate: step 3/3.</text>
</comment>
<evidence type="ECO:0000256" key="20">
    <source>
        <dbReference type="ARBA" id="ARBA00025715"/>
    </source>
</evidence>
<dbReference type="PANTHER" id="PTHR13619:SF0">
    <property type="entry name" value="PHOSPHATIDATE CYTIDYLYLTRANSFERASE, MITOCHONDRIAL"/>
    <property type="match status" value="1"/>
</dbReference>
<dbReference type="Pfam" id="PF09139">
    <property type="entry name" value="Tam41_Mmp37"/>
    <property type="match status" value="1"/>
</dbReference>
<name>A0A2T7NYN3_POMCA</name>
<keyword evidence="15" id="KW-0496">Mitochondrion</keyword>
<feature type="domain" description="Complex 1 LYR protein" evidence="23">
    <location>
        <begin position="10"/>
        <end position="63"/>
    </location>
</feature>
<keyword evidence="16" id="KW-0472">Membrane</keyword>
<dbReference type="GO" id="GO:0005759">
    <property type="term" value="C:mitochondrial matrix"/>
    <property type="evidence" value="ECO:0007669"/>
    <property type="project" value="UniProtKB-SubCell"/>
</dbReference>
<dbReference type="STRING" id="400727.A0A2T7NYN3"/>
<reference evidence="24 25" key="1">
    <citation type="submission" date="2018-04" db="EMBL/GenBank/DDBJ databases">
        <title>The genome of golden apple snail Pomacea canaliculata provides insight into stress tolerance and invasive adaptation.</title>
        <authorList>
            <person name="Liu C."/>
            <person name="Liu B."/>
            <person name="Ren Y."/>
            <person name="Zhang Y."/>
            <person name="Wang H."/>
            <person name="Li S."/>
            <person name="Jiang F."/>
            <person name="Yin L."/>
            <person name="Zhang G."/>
            <person name="Qian W."/>
            <person name="Fan W."/>
        </authorList>
    </citation>
    <scope>NUCLEOTIDE SEQUENCE [LARGE SCALE GENOMIC DNA]</scope>
    <source>
        <strain evidence="24">SZHN2017</strain>
        <tissue evidence="24">Muscle</tissue>
    </source>
</reference>
<proteinExistence type="inferred from homology"/>
<evidence type="ECO:0000256" key="13">
    <source>
        <dbReference type="ARBA" id="ARBA00022842"/>
    </source>
</evidence>
<evidence type="ECO:0000256" key="6">
    <source>
        <dbReference type="ARBA" id="ARBA00005458"/>
    </source>
</evidence>
<dbReference type="Pfam" id="PF05347">
    <property type="entry name" value="Complex1_LYR"/>
    <property type="match status" value="1"/>
</dbReference>
<evidence type="ECO:0000256" key="1">
    <source>
        <dbReference type="ARBA" id="ARBA00001946"/>
    </source>
</evidence>
<comment type="pathway">
    <text evidence="5">Lipid metabolism.</text>
</comment>
<evidence type="ECO:0000256" key="18">
    <source>
        <dbReference type="ARBA" id="ARBA00023209"/>
    </source>
</evidence>
<evidence type="ECO:0000256" key="16">
    <source>
        <dbReference type="ARBA" id="ARBA00023136"/>
    </source>
</evidence>
<keyword evidence="14" id="KW-0443">Lipid metabolism</keyword>
<keyword evidence="19" id="KW-1208">Phospholipid metabolism</keyword>
<comment type="similarity">
    <text evidence="6">Belongs to the TAM41 family.</text>
</comment>
<comment type="similarity">
    <text evidence="20">Belongs to the complex I LYR family. SDHAF1 subfamily.</text>
</comment>
<evidence type="ECO:0000256" key="19">
    <source>
        <dbReference type="ARBA" id="ARBA00023264"/>
    </source>
</evidence>
<evidence type="ECO:0000256" key="8">
    <source>
        <dbReference type="ARBA" id="ARBA00018337"/>
    </source>
</evidence>
<accession>A0A2T7NYN3</accession>
<comment type="cofactor">
    <cofactor evidence="1">
        <name>Mg(2+)</name>
        <dbReference type="ChEBI" id="CHEBI:18420"/>
    </cofactor>
</comment>
<keyword evidence="17" id="KW-0143">Chaperone</keyword>
<dbReference type="GO" id="GO:0016024">
    <property type="term" value="P:CDP-diacylglycerol biosynthetic process"/>
    <property type="evidence" value="ECO:0007669"/>
    <property type="project" value="UniProtKB-UniPathway"/>
</dbReference>
<dbReference type="UniPathway" id="UPA00557">
    <property type="reaction ID" value="UER00614"/>
</dbReference>
<evidence type="ECO:0000256" key="11">
    <source>
        <dbReference type="ARBA" id="ARBA00022695"/>
    </source>
</evidence>
<evidence type="ECO:0000313" key="25">
    <source>
        <dbReference type="Proteomes" id="UP000245119"/>
    </source>
</evidence>
<evidence type="ECO:0000256" key="3">
    <source>
        <dbReference type="ARBA" id="ARBA00004443"/>
    </source>
</evidence>
<keyword evidence="12" id="KW-0999">Mitochondrion inner membrane</keyword>
<dbReference type="GO" id="GO:0004605">
    <property type="term" value="F:phosphatidate cytidylyltransferase activity"/>
    <property type="evidence" value="ECO:0007669"/>
    <property type="project" value="UniProtKB-EC"/>
</dbReference>
<dbReference type="EMBL" id="PZQS01000008">
    <property type="protein sequence ID" value="PVD26243.1"/>
    <property type="molecule type" value="Genomic_DNA"/>
</dbReference>
<dbReference type="PANTHER" id="PTHR13619">
    <property type="entry name" value="PHOSPHATIDATE CYTIDYLYLTRANSFERASE, MITOCHONDRIAL"/>
    <property type="match status" value="1"/>
</dbReference>
<dbReference type="InterPro" id="IPR045295">
    <property type="entry name" value="Complex1_LYR_SDHAF1_LYRM8"/>
</dbReference>
<evidence type="ECO:0000256" key="5">
    <source>
        <dbReference type="ARBA" id="ARBA00005189"/>
    </source>
</evidence>
<dbReference type="AlphaFoldDB" id="A0A2T7NYN3"/>
<dbReference type="EC" id="2.7.7.41" evidence="7"/>
<dbReference type="Proteomes" id="UP000245119">
    <property type="component" value="Linkage Group LG8"/>
</dbReference>
<keyword evidence="25" id="KW-1185">Reference proteome</keyword>
<comment type="subcellular location">
    <subcellularLocation>
        <location evidence="3">Mitochondrion inner membrane</location>
        <topology evidence="3">Peripheral membrane protein</topology>
        <orientation evidence="3">Matrix side</orientation>
    </subcellularLocation>
    <subcellularLocation>
        <location evidence="2">Mitochondrion matrix</location>
    </subcellularLocation>
</comment>
<dbReference type="GO" id="GO:0034553">
    <property type="term" value="P:mitochondrial respiratory chain complex II assembly"/>
    <property type="evidence" value="ECO:0007669"/>
    <property type="project" value="InterPro"/>
</dbReference>
<evidence type="ECO:0000256" key="9">
    <source>
        <dbReference type="ARBA" id="ARBA00022516"/>
    </source>
</evidence>
<evidence type="ECO:0000256" key="2">
    <source>
        <dbReference type="ARBA" id="ARBA00004305"/>
    </source>
</evidence>
<comment type="caution">
    <text evidence="24">The sequence shown here is derived from an EMBL/GenBank/DDBJ whole genome shotgun (WGS) entry which is preliminary data.</text>
</comment>
<sequence>MPRHSKIQLQVLSLYKEFLRVTKNQSGFQEYVKKEFRKNASIPRTDFVQVEYLLHRGRRQLSMLKSSFVSGAGVFEQEEQVSKHLIKRSSSSVVKISSSLLLHQQFLDSLPDGIQMAFAYGSGVFQQEGHADITKNMLDFVIVVDDVESWHRKNLALNWKHYSALKLLGSKVIANIQEKYGAGIYFNTLVKFKDRLLKYGVISTRCLITDLLDWNSLYVSGRLHKPVKLIVQPDSKSVMSAMQMNLQSAVHAALLQLPETFSEEALYITIAGLSYGGDFRMTFGEDHNKVVNMVRPNIEHFRQLYEKILDSTEHLYWHRGLGRLEQPQSHVARFHHLQLLPKTVLLSLQGQHSQAYRNPDLEEVLRFYAHDTHCDEAVARCIRKTVRKSSWSQSLKTILSAGIRKSLVYSAKKMGKMVQGKQKPKESINYRQQ</sequence>
<evidence type="ECO:0000259" key="23">
    <source>
        <dbReference type="Pfam" id="PF05347"/>
    </source>
</evidence>
<dbReference type="InterPro" id="IPR015222">
    <property type="entry name" value="Tam41"/>
</dbReference>
<evidence type="ECO:0000256" key="14">
    <source>
        <dbReference type="ARBA" id="ARBA00023098"/>
    </source>
</evidence>
<evidence type="ECO:0000256" key="10">
    <source>
        <dbReference type="ARBA" id="ARBA00022679"/>
    </source>
</evidence>
<evidence type="ECO:0000256" key="21">
    <source>
        <dbReference type="ARBA" id="ARBA00029893"/>
    </source>
</evidence>
<organism evidence="24 25">
    <name type="scientific">Pomacea canaliculata</name>
    <name type="common">Golden apple snail</name>
    <dbReference type="NCBI Taxonomy" id="400727"/>
    <lineage>
        <taxon>Eukaryota</taxon>
        <taxon>Metazoa</taxon>
        <taxon>Spiralia</taxon>
        <taxon>Lophotrochozoa</taxon>
        <taxon>Mollusca</taxon>
        <taxon>Gastropoda</taxon>
        <taxon>Caenogastropoda</taxon>
        <taxon>Architaenioglossa</taxon>
        <taxon>Ampullarioidea</taxon>
        <taxon>Ampullariidae</taxon>
        <taxon>Pomacea</taxon>
    </lineage>
</organism>
<keyword evidence="10" id="KW-0808">Transferase</keyword>
<evidence type="ECO:0000256" key="7">
    <source>
        <dbReference type="ARBA" id="ARBA00012487"/>
    </source>
</evidence>
<evidence type="ECO:0000256" key="4">
    <source>
        <dbReference type="ARBA" id="ARBA00005119"/>
    </source>
</evidence>
<dbReference type="OrthoDB" id="341477at2759"/>
<evidence type="ECO:0000256" key="15">
    <source>
        <dbReference type="ARBA" id="ARBA00023128"/>
    </source>
</evidence>
<evidence type="ECO:0000256" key="22">
    <source>
        <dbReference type="ARBA" id="ARBA00031502"/>
    </source>
</evidence>
<keyword evidence="11" id="KW-0548">Nucleotidyltransferase</keyword>
<evidence type="ECO:0000313" key="24">
    <source>
        <dbReference type="EMBL" id="PVD26243.1"/>
    </source>
</evidence>
<keyword evidence="18" id="KW-0594">Phospholipid biosynthesis</keyword>
<evidence type="ECO:0000256" key="17">
    <source>
        <dbReference type="ARBA" id="ARBA00023186"/>
    </source>
</evidence>
<protein>
    <recommendedName>
        <fullName evidence="8">Phosphatidate cytidylyltransferase, mitochondrial</fullName>
        <ecNumber evidence="7">2.7.7.41</ecNumber>
    </recommendedName>
    <alternativeName>
        <fullName evidence="21">CDP-diacylglycerol synthase</fullName>
    </alternativeName>
    <alternativeName>
        <fullName evidence="22">Mitochondrial translocator assembly and maintenance protein 41 homolog</fullName>
    </alternativeName>
</protein>
<dbReference type="InterPro" id="IPR008011">
    <property type="entry name" value="Complex1_LYR_dom"/>
</dbReference>
<dbReference type="GO" id="GO:0032049">
    <property type="term" value="P:cardiolipin biosynthetic process"/>
    <property type="evidence" value="ECO:0007669"/>
    <property type="project" value="InterPro"/>
</dbReference>
<dbReference type="CDD" id="cd20268">
    <property type="entry name" value="Complex1_LYR_SDHAF1_LYRM8"/>
    <property type="match status" value="1"/>
</dbReference>
<dbReference type="GO" id="GO:0005743">
    <property type="term" value="C:mitochondrial inner membrane"/>
    <property type="evidence" value="ECO:0007669"/>
    <property type="project" value="UniProtKB-SubCell"/>
</dbReference>
<evidence type="ECO:0000256" key="12">
    <source>
        <dbReference type="ARBA" id="ARBA00022792"/>
    </source>
</evidence>
<keyword evidence="9" id="KW-0444">Lipid biosynthesis</keyword>